<dbReference type="EMBL" id="JACCFH010000002">
    <property type="protein sequence ID" value="NYG35440.1"/>
    <property type="molecule type" value="Genomic_DNA"/>
</dbReference>
<comment type="caution">
    <text evidence="2">The sequence shown here is derived from an EMBL/GenBank/DDBJ whole genome shotgun (WGS) entry which is preliminary data.</text>
</comment>
<evidence type="ECO:0000259" key="1">
    <source>
        <dbReference type="PROSITE" id="PS50056"/>
    </source>
</evidence>
<keyword evidence="3" id="KW-1185">Reference proteome</keyword>
<proteinExistence type="predicted"/>
<dbReference type="PANTHER" id="PTHR23339">
    <property type="entry name" value="TYROSINE SPECIFIC PROTEIN PHOSPHATASE AND DUAL SPECIFICITY PROTEIN PHOSPHATASE"/>
    <property type="match status" value="1"/>
</dbReference>
<evidence type="ECO:0000313" key="2">
    <source>
        <dbReference type="EMBL" id="NYG35440.1"/>
    </source>
</evidence>
<dbReference type="InterPro" id="IPR029021">
    <property type="entry name" value="Prot-tyrosine_phosphatase-like"/>
</dbReference>
<protein>
    <submittedName>
        <fullName evidence="2">Protein-tyrosine phosphatase</fullName>
    </submittedName>
</protein>
<dbReference type="RefSeq" id="WP_179636334.1">
    <property type="nucleotide sequence ID" value="NZ_JACCFH010000002.1"/>
</dbReference>
<dbReference type="PROSITE" id="PS50056">
    <property type="entry name" value="TYR_PHOSPHATASE_2"/>
    <property type="match status" value="1"/>
</dbReference>
<feature type="domain" description="Tyrosine specific protein phosphatases" evidence="1">
    <location>
        <begin position="82"/>
        <end position="135"/>
    </location>
</feature>
<dbReference type="Proteomes" id="UP000518288">
    <property type="component" value="Unassembled WGS sequence"/>
</dbReference>
<accession>A0A7Y9R1E6</accession>
<sequence>MTRPTHFSYPVIPDRFYAGEYPGAKSAAEGQQKVTAMVQAGITAFIDLTEADELAPYAQWLPSQVVHERHPIRDVSIPSDVSRTVGILASIDRHLSAGRGVYLHCWGGIGRTGVIVGCGLSSRQGLQADAALTRLAELWRECPKSARRPQSPETAEQRRYVQDWHIVEAALSKPSPGVAA</sequence>
<organism evidence="2 3">
    <name type="scientific">Sphaerotilus montanus</name>
    <dbReference type="NCBI Taxonomy" id="522889"/>
    <lineage>
        <taxon>Bacteria</taxon>
        <taxon>Pseudomonadati</taxon>
        <taxon>Pseudomonadota</taxon>
        <taxon>Betaproteobacteria</taxon>
        <taxon>Burkholderiales</taxon>
        <taxon>Sphaerotilaceae</taxon>
        <taxon>Sphaerotilus</taxon>
    </lineage>
</organism>
<dbReference type="SUPFAM" id="SSF52799">
    <property type="entry name" value="(Phosphotyrosine protein) phosphatases II"/>
    <property type="match status" value="1"/>
</dbReference>
<reference evidence="2 3" key="1">
    <citation type="submission" date="2020-07" db="EMBL/GenBank/DDBJ databases">
        <title>Genomic Encyclopedia of Archaeal and Bacterial Type Strains, Phase II (KMG-II): from individual species to whole genera.</title>
        <authorList>
            <person name="Goeker M."/>
        </authorList>
    </citation>
    <scope>NUCLEOTIDE SEQUENCE [LARGE SCALE GENOMIC DNA]</scope>
    <source>
        <strain evidence="2 3">DSM 21226</strain>
    </source>
</reference>
<dbReference type="PROSITE" id="PS00383">
    <property type="entry name" value="TYR_PHOSPHATASE_1"/>
    <property type="match status" value="1"/>
</dbReference>
<dbReference type="Pfam" id="PF22785">
    <property type="entry name" value="Tc-R-P"/>
    <property type="match status" value="1"/>
</dbReference>
<dbReference type="AlphaFoldDB" id="A0A7Y9R1E6"/>
<evidence type="ECO:0000313" key="3">
    <source>
        <dbReference type="Proteomes" id="UP000518288"/>
    </source>
</evidence>
<gene>
    <name evidence="2" type="ORF">BDD16_004502</name>
</gene>
<dbReference type="Gene3D" id="3.90.190.10">
    <property type="entry name" value="Protein tyrosine phosphatase superfamily"/>
    <property type="match status" value="1"/>
</dbReference>
<name>A0A7Y9R1E6_9BURK</name>
<dbReference type="InterPro" id="IPR050561">
    <property type="entry name" value="PTP"/>
</dbReference>
<dbReference type="InterPro" id="IPR016130">
    <property type="entry name" value="Tyr_Pase_AS"/>
</dbReference>
<dbReference type="InterPro" id="IPR000387">
    <property type="entry name" value="Tyr_Pase_dom"/>
</dbReference>